<evidence type="ECO:0000256" key="1">
    <source>
        <dbReference type="ARBA" id="ARBA00093458"/>
    </source>
</evidence>
<dbReference type="PANTHER" id="PTHR15243">
    <property type="entry name" value="SERINE/THREONINE-PROTEIN KINASE 19"/>
    <property type="match status" value="1"/>
</dbReference>
<dbReference type="GO" id="GO:0046579">
    <property type="term" value="P:positive regulation of Ras protein signal transduction"/>
    <property type="evidence" value="ECO:0007669"/>
    <property type="project" value="TreeGrafter"/>
</dbReference>
<dbReference type="PANTHER" id="PTHR15243:SF0">
    <property type="entry name" value="SERINE_THREONINE-PROTEIN KINASE 19"/>
    <property type="match status" value="1"/>
</dbReference>
<keyword evidence="3" id="KW-1185">Reference proteome</keyword>
<dbReference type="Pfam" id="PF10494">
    <property type="entry name" value="Stk19"/>
    <property type="match status" value="1"/>
</dbReference>
<proteinExistence type="inferred from homology"/>
<sequence length="259" mass="29651">MSIMAEEFSNFENGSLPKKRKKVYDENDLCLFNEQSSSVELPCDTMAAILYIKSIFPLTIFGNILPPIILKHQIYCVVKDKTLVDRQLNKLWQERKLQLFKLISGSDEFAMVLMEDLIAHVQTKQNSENSTVLERFLSSALPTCTDVSISTKTLSEEHDIKEKDITVLVKSGLLQCRDVGSWWLGIPGAGVFMKHFTKGRQNILRMIRKRKFKEILQRDLETYKVNSKLGIQYHIYDIIGAELVQSIETTSGSLLRLES</sequence>
<gene>
    <name evidence="2" type="ORF">PACLA_8A007608</name>
</gene>
<dbReference type="AlphaFoldDB" id="A0A7D9DEE0"/>
<dbReference type="InterPro" id="IPR018865">
    <property type="entry name" value="STK19-like"/>
</dbReference>
<evidence type="ECO:0000313" key="3">
    <source>
        <dbReference type="Proteomes" id="UP001152795"/>
    </source>
</evidence>
<comment type="caution">
    <text evidence="2">The sequence shown here is derived from an EMBL/GenBank/DDBJ whole genome shotgun (WGS) entry which is preliminary data.</text>
</comment>
<protein>
    <submittedName>
        <fullName evidence="2">Uncharacterized protein</fullName>
    </submittedName>
</protein>
<evidence type="ECO:0000313" key="2">
    <source>
        <dbReference type="EMBL" id="CAB3983728.1"/>
    </source>
</evidence>
<name>A0A7D9DEE0_PARCT</name>
<dbReference type="OrthoDB" id="10261701at2759"/>
<dbReference type="EMBL" id="CACRXK020000648">
    <property type="protein sequence ID" value="CAB3983728.1"/>
    <property type="molecule type" value="Genomic_DNA"/>
</dbReference>
<comment type="similarity">
    <text evidence="1">Belongs to the STK19 family.</text>
</comment>
<reference evidence="2" key="1">
    <citation type="submission" date="2020-04" db="EMBL/GenBank/DDBJ databases">
        <authorList>
            <person name="Alioto T."/>
            <person name="Alioto T."/>
            <person name="Gomez Garrido J."/>
        </authorList>
    </citation>
    <scope>NUCLEOTIDE SEQUENCE</scope>
    <source>
        <strain evidence="2">A484AB</strain>
    </source>
</reference>
<organism evidence="2 3">
    <name type="scientific">Paramuricea clavata</name>
    <name type="common">Red gorgonian</name>
    <name type="synonym">Violescent sea-whip</name>
    <dbReference type="NCBI Taxonomy" id="317549"/>
    <lineage>
        <taxon>Eukaryota</taxon>
        <taxon>Metazoa</taxon>
        <taxon>Cnidaria</taxon>
        <taxon>Anthozoa</taxon>
        <taxon>Octocorallia</taxon>
        <taxon>Malacalcyonacea</taxon>
        <taxon>Plexauridae</taxon>
        <taxon>Paramuricea</taxon>
    </lineage>
</organism>
<dbReference type="Proteomes" id="UP001152795">
    <property type="component" value="Unassembled WGS sequence"/>
</dbReference>
<accession>A0A7D9DEE0</accession>